<keyword evidence="5" id="KW-0442">Lipid degradation</keyword>
<keyword evidence="6" id="KW-0443">Lipid metabolism</keyword>
<comment type="caution">
    <text evidence="9">The sequence shown here is derived from an EMBL/GenBank/DDBJ whole genome shotgun (WGS) entry which is preliminary data.</text>
</comment>
<feature type="domain" description="Phospholipase D-like" evidence="8">
    <location>
        <begin position="73"/>
        <end position="188"/>
    </location>
</feature>
<dbReference type="InterPro" id="IPR025202">
    <property type="entry name" value="PLD-like_dom"/>
</dbReference>
<evidence type="ECO:0000313" key="9">
    <source>
        <dbReference type="EMBL" id="MBA9076656.1"/>
    </source>
</evidence>
<dbReference type="Pfam" id="PF13091">
    <property type="entry name" value="PLDc_2"/>
    <property type="match status" value="2"/>
</dbReference>
<dbReference type="EMBL" id="JACJIQ010000004">
    <property type="protein sequence ID" value="MBA9076656.1"/>
    <property type="molecule type" value="Genomic_DNA"/>
</dbReference>
<dbReference type="RefSeq" id="WP_066831847.1">
    <property type="nucleotide sequence ID" value="NZ_JACJIQ010000004.1"/>
</dbReference>
<dbReference type="Proteomes" id="UP000563094">
    <property type="component" value="Unassembled WGS sequence"/>
</dbReference>
<keyword evidence="4" id="KW-0378">Hydrolase</keyword>
<dbReference type="SUPFAM" id="SSF56024">
    <property type="entry name" value="Phospholipase D/nuclease"/>
    <property type="match status" value="2"/>
</dbReference>
<dbReference type="PANTHER" id="PTHR43856">
    <property type="entry name" value="CARDIOLIPIN HYDROLASE"/>
    <property type="match status" value="1"/>
</dbReference>
<comment type="similarity">
    <text evidence="2">Belongs to the phospholipase D family.</text>
</comment>
<sequence>MKRITLLYIIFLLCTGCSSSEDASPEPVDPGAGKPFTIELPAAAFTNLSKVGSGLASPDIMNQLIALVDAAPANANIHLSIFIFNYQALTDALKRASDRGVKLHLMLDFSRDESLADNPATISQLRGFLKPTSELVLITSDASGSSINHNKFVLFSEITTATGKQQNVVFQTSHNFTLSDSKKIQDALIFPNAGLYGAYLSYWTDMKEKAGSGMKNFFYREYHDEAAGISALFFPKRRNGTSYGADTAIEILEGLTEPATATVRVSMSDWTATRLNVVDKLIQLREQGATIEVIAKDKVDPEILTGLQRLKSKGALVKIYSMAQTNNHSKFMLITGQWKGAQVNLLVTGSHNFTVNALRNNNEAMILLKNHPTLFNTYLNYYSDMKKIPSS</sequence>
<feature type="domain" description="Phospholipase D-like" evidence="8">
    <location>
        <begin position="259"/>
        <end position="378"/>
    </location>
</feature>
<dbReference type="GO" id="GO:0016891">
    <property type="term" value="F:RNA endonuclease activity producing 5'-phosphomonoesters, hydrolytic mechanism"/>
    <property type="evidence" value="ECO:0007669"/>
    <property type="project" value="TreeGrafter"/>
</dbReference>
<organism evidence="9 10">
    <name type="scientific">Rufibacter quisquiliarum</name>
    <dbReference type="NCBI Taxonomy" id="1549639"/>
    <lineage>
        <taxon>Bacteria</taxon>
        <taxon>Pseudomonadati</taxon>
        <taxon>Bacteroidota</taxon>
        <taxon>Cytophagia</taxon>
        <taxon>Cytophagales</taxon>
        <taxon>Hymenobacteraceae</taxon>
        <taxon>Rufibacter</taxon>
    </lineage>
</organism>
<feature type="chain" id="PRO_5032569893" description="phospholipase D" evidence="7">
    <location>
        <begin position="24"/>
        <end position="391"/>
    </location>
</feature>
<name>A0A839GP22_9BACT</name>
<evidence type="ECO:0000256" key="7">
    <source>
        <dbReference type="SAM" id="SignalP"/>
    </source>
</evidence>
<dbReference type="PANTHER" id="PTHR43856:SF1">
    <property type="entry name" value="MITOCHONDRIAL CARDIOLIPIN HYDROLASE"/>
    <property type="match status" value="1"/>
</dbReference>
<dbReference type="GO" id="GO:0016042">
    <property type="term" value="P:lipid catabolic process"/>
    <property type="evidence" value="ECO:0007669"/>
    <property type="project" value="UniProtKB-KW"/>
</dbReference>
<dbReference type="InterPro" id="IPR051406">
    <property type="entry name" value="PLD_domain"/>
</dbReference>
<dbReference type="GO" id="GO:0004630">
    <property type="term" value="F:phospholipase D activity"/>
    <property type="evidence" value="ECO:0007669"/>
    <property type="project" value="UniProtKB-EC"/>
</dbReference>
<evidence type="ECO:0000313" key="10">
    <source>
        <dbReference type="Proteomes" id="UP000563094"/>
    </source>
</evidence>
<evidence type="ECO:0000256" key="3">
    <source>
        <dbReference type="ARBA" id="ARBA00012027"/>
    </source>
</evidence>
<feature type="signal peptide" evidence="7">
    <location>
        <begin position="1"/>
        <end position="23"/>
    </location>
</feature>
<evidence type="ECO:0000259" key="8">
    <source>
        <dbReference type="Pfam" id="PF13091"/>
    </source>
</evidence>
<dbReference type="EC" id="3.1.4.4" evidence="3"/>
<evidence type="ECO:0000256" key="6">
    <source>
        <dbReference type="ARBA" id="ARBA00023098"/>
    </source>
</evidence>
<proteinExistence type="inferred from homology"/>
<evidence type="ECO:0000256" key="2">
    <source>
        <dbReference type="ARBA" id="ARBA00008664"/>
    </source>
</evidence>
<protein>
    <recommendedName>
        <fullName evidence="3">phospholipase D</fullName>
        <ecNumber evidence="3">3.1.4.4</ecNumber>
    </recommendedName>
</protein>
<accession>A0A839GP22</accession>
<evidence type="ECO:0000256" key="4">
    <source>
        <dbReference type="ARBA" id="ARBA00022801"/>
    </source>
</evidence>
<dbReference type="Gene3D" id="3.30.870.10">
    <property type="entry name" value="Endonuclease Chain A"/>
    <property type="match status" value="2"/>
</dbReference>
<keyword evidence="10" id="KW-1185">Reference proteome</keyword>
<reference evidence="9 10" key="1">
    <citation type="submission" date="2020-08" db="EMBL/GenBank/DDBJ databases">
        <title>Genomic Encyclopedia of Type Strains, Phase IV (KMG-IV): sequencing the most valuable type-strain genomes for metagenomic binning, comparative biology and taxonomic classification.</title>
        <authorList>
            <person name="Goeker M."/>
        </authorList>
    </citation>
    <scope>NUCLEOTIDE SEQUENCE [LARGE SCALE GENOMIC DNA]</scope>
    <source>
        <strain evidence="9 10">DSM 29854</strain>
    </source>
</reference>
<keyword evidence="7" id="KW-0732">Signal</keyword>
<comment type="catalytic activity">
    <reaction evidence="1">
        <text>a 1,2-diacyl-sn-glycero-3-phosphocholine + H2O = a 1,2-diacyl-sn-glycero-3-phosphate + choline + H(+)</text>
        <dbReference type="Rhea" id="RHEA:14445"/>
        <dbReference type="ChEBI" id="CHEBI:15354"/>
        <dbReference type="ChEBI" id="CHEBI:15377"/>
        <dbReference type="ChEBI" id="CHEBI:15378"/>
        <dbReference type="ChEBI" id="CHEBI:57643"/>
        <dbReference type="ChEBI" id="CHEBI:58608"/>
        <dbReference type="EC" id="3.1.4.4"/>
    </reaction>
</comment>
<dbReference type="AlphaFoldDB" id="A0A839GP22"/>
<gene>
    <name evidence="9" type="ORF">FHS90_001362</name>
</gene>
<evidence type="ECO:0000256" key="1">
    <source>
        <dbReference type="ARBA" id="ARBA00000798"/>
    </source>
</evidence>
<evidence type="ECO:0000256" key="5">
    <source>
        <dbReference type="ARBA" id="ARBA00022963"/>
    </source>
</evidence>